<organism evidence="2 4">
    <name type="scientific">Candidatus Methanofastidiosum methylothiophilum</name>
    <dbReference type="NCBI Taxonomy" id="1705564"/>
    <lineage>
        <taxon>Archaea</taxon>
        <taxon>Methanobacteriati</taxon>
        <taxon>Methanobacteriota</taxon>
        <taxon>Stenosarchaea group</taxon>
        <taxon>Candidatus Methanofastidiosia</taxon>
        <taxon>Candidatus Methanofastidiosales</taxon>
        <taxon>Candidatus Methanofastidiosaceae</taxon>
        <taxon>Candidatus Methanofastidiosum</taxon>
    </lineage>
</organism>
<proteinExistence type="predicted"/>
<dbReference type="Pfam" id="PF02661">
    <property type="entry name" value="Fic"/>
    <property type="match status" value="1"/>
</dbReference>
<accession>A0A150JE87</accession>
<dbReference type="InterPro" id="IPR036597">
    <property type="entry name" value="Fido-like_dom_sf"/>
</dbReference>
<dbReference type="Proteomes" id="UP000092420">
    <property type="component" value="Unassembled WGS sequence"/>
</dbReference>
<evidence type="ECO:0000313" key="2">
    <source>
        <dbReference type="EMBL" id="KYC55536.1"/>
    </source>
</evidence>
<comment type="caution">
    <text evidence="2">The sequence shown here is derived from an EMBL/GenBank/DDBJ whole genome shotgun (WGS) entry which is preliminary data.</text>
</comment>
<reference evidence="2 4" key="1">
    <citation type="journal article" date="2016" name="ISME J.">
        <title>Chasing the elusive Euryarchaeota class WSA2: genomes reveal a uniquely fastidious methyl-reducing methanogen.</title>
        <authorList>
            <person name="Nobu M.K."/>
            <person name="Narihiro T."/>
            <person name="Kuroda K."/>
            <person name="Mei R."/>
            <person name="Liu W.T."/>
        </authorList>
    </citation>
    <scope>NUCLEOTIDE SEQUENCE [LARGE SCALE GENOMIC DNA]</scope>
    <source>
        <strain evidence="2">ADurb1013_Bin02101</strain>
        <strain evidence="3">ADurb1213_Bin02801</strain>
    </source>
</reference>
<dbReference type="AlphaFoldDB" id="A0A150JE87"/>
<accession>A0A150JKB1</accession>
<dbReference type="EMBL" id="LNJE01000002">
    <property type="protein sequence ID" value="KYC58428.1"/>
    <property type="molecule type" value="Genomic_DNA"/>
</dbReference>
<protein>
    <submittedName>
        <fullName evidence="2">Fic/DOC family protein</fullName>
    </submittedName>
</protein>
<accession>A0A150JMT8</accession>
<name>A0A150JE87_9EURY</name>
<dbReference type="PANTHER" id="PTHR13504:SF38">
    <property type="entry name" value="FIDO DOMAIN-CONTAINING PROTEIN"/>
    <property type="match status" value="1"/>
</dbReference>
<dbReference type="Gene3D" id="1.10.3290.10">
    <property type="entry name" value="Fido-like domain"/>
    <property type="match status" value="1"/>
</dbReference>
<evidence type="ECO:0000313" key="4">
    <source>
        <dbReference type="Proteomes" id="UP000092420"/>
    </source>
</evidence>
<dbReference type="InterPro" id="IPR003812">
    <property type="entry name" value="Fido"/>
</dbReference>
<dbReference type="SUPFAM" id="SSF140931">
    <property type="entry name" value="Fic-like"/>
    <property type="match status" value="1"/>
</dbReference>
<gene>
    <name evidence="2" type="ORF">AN188_00191</name>
    <name evidence="3" type="ORF">APG09_00172</name>
</gene>
<feature type="domain" description="Fido" evidence="1">
    <location>
        <begin position="167"/>
        <end position="303"/>
    </location>
</feature>
<sequence length="373" mass="43902">MVYLIKKNVKGEVYYYLNHSVRLGSRVKTISYYIGKGPFSQSEIEYLIKEKSQMLLLEAEFLKIFSKKSNYEHHLLPISFINIIERLKEINRLMAPLNKSYFDKFEEDLRLRYVHESTAIEGNTLSLRDAQLLLEEDVPAGSTLREMYEILNYKELFKFLRTYKGGISLKLILKIHEILMKNIDDENAGKLRNIDISISGSDYDPMPFPVLEEELDILVGWYKENRAKMFPIELASYFHQKFVEIHPFIDGNGRVARELLNFILLQSNYPRLVIPFERRGVYLRCIDIGNLTDYTPFTIFISGLLIEDSFRSVYVFFEQFKKKIKEEIYSTEISNELDNTIASYKEILSIIRGMEGKIENLNLNQLRKGKWKE</sequence>
<dbReference type="InterPro" id="IPR040198">
    <property type="entry name" value="Fido_containing"/>
</dbReference>
<evidence type="ECO:0000259" key="1">
    <source>
        <dbReference type="PROSITE" id="PS51459"/>
    </source>
</evidence>
<dbReference type="PROSITE" id="PS51459">
    <property type="entry name" value="FIDO"/>
    <property type="match status" value="1"/>
</dbReference>
<dbReference type="PANTHER" id="PTHR13504">
    <property type="entry name" value="FIDO DOMAIN-CONTAINING PROTEIN DDB_G0283145"/>
    <property type="match status" value="1"/>
</dbReference>
<evidence type="ECO:0000313" key="3">
    <source>
        <dbReference type="EMBL" id="KYC58428.1"/>
    </source>
</evidence>
<dbReference type="EMBL" id="LNJB01000001">
    <property type="protein sequence ID" value="KYC55536.1"/>
    <property type="molecule type" value="Genomic_DNA"/>
</dbReference>